<dbReference type="InterPro" id="IPR036641">
    <property type="entry name" value="HPT_dom_sf"/>
</dbReference>
<dbReference type="InterPro" id="IPR008207">
    <property type="entry name" value="Sig_transdc_His_kin_Hpt_dom"/>
</dbReference>
<keyword evidence="1" id="KW-0902">Two-component regulatory system</keyword>
<dbReference type="Pfam" id="PF01627">
    <property type="entry name" value="Hpt"/>
    <property type="match status" value="1"/>
</dbReference>
<dbReference type="EMBL" id="LT965928">
    <property type="protein sequence ID" value="SOU40317.1"/>
    <property type="molecule type" value="Genomic_DNA"/>
</dbReference>
<dbReference type="Proteomes" id="UP000615003">
    <property type="component" value="Unassembled WGS sequence"/>
</dbReference>
<dbReference type="GO" id="GO:0004672">
    <property type="term" value="F:protein kinase activity"/>
    <property type="evidence" value="ECO:0007669"/>
    <property type="project" value="UniProtKB-ARBA"/>
</dbReference>
<dbReference type="Proteomes" id="UP000238288">
    <property type="component" value="Chromosome PCAR9a"/>
</dbReference>
<dbReference type="RefSeq" id="WP_058547398.1">
    <property type="nucleotide sequence ID" value="NZ_AQGW01000018.1"/>
</dbReference>
<organism evidence="5 6">
    <name type="scientific">Pseudoalteromonas carrageenovora IAM 12662</name>
    <dbReference type="NCBI Taxonomy" id="1314868"/>
    <lineage>
        <taxon>Bacteria</taxon>
        <taxon>Pseudomonadati</taxon>
        <taxon>Pseudomonadota</taxon>
        <taxon>Gammaproteobacteria</taxon>
        <taxon>Alteromonadales</taxon>
        <taxon>Pseudoalteromonadaceae</taxon>
        <taxon>Pseudoalteromonas</taxon>
    </lineage>
</organism>
<evidence type="ECO:0000256" key="2">
    <source>
        <dbReference type="PROSITE-ProRule" id="PRU00110"/>
    </source>
</evidence>
<feature type="domain" description="HPt" evidence="3">
    <location>
        <begin position="26"/>
        <end position="124"/>
    </location>
</feature>
<keyword evidence="2" id="KW-0597">Phosphoprotein</keyword>
<dbReference type="OrthoDB" id="6313555at2"/>
<accession>A0A2K4X7M8</accession>
<reference evidence="4 7" key="1">
    <citation type="submission" date="2015-06" db="EMBL/GenBank/DDBJ databases">
        <title>Genome sequence of Pseudoalteromonas carrageenovora.</title>
        <authorList>
            <person name="Xie B.-B."/>
            <person name="Rong J.-C."/>
            <person name="Qin Q.-L."/>
            <person name="Zhang Y.-Z."/>
        </authorList>
    </citation>
    <scope>NUCLEOTIDE SEQUENCE [LARGE SCALE GENOMIC DNA]</scope>
    <source>
        <strain evidence="4 7">IAM 12662</strain>
    </source>
</reference>
<dbReference type="SUPFAM" id="SSF47226">
    <property type="entry name" value="Histidine-containing phosphotransfer domain, HPT domain"/>
    <property type="match status" value="1"/>
</dbReference>
<evidence type="ECO:0000313" key="5">
    <source>
        <dbReference type="EMBL" id="SOU40317.1"/>
    </source>
</evidence>
<evidence type="ECO:0000259" key="3">
    <source>
        <dbReference type="PROSITE" id="PS50894"/>
    </source>
</evidence>
<dbReference type="EMBL" id="AQGW01000018">
    <property type="protein sequence ID" value="MBE0382531.1"/>
    <property type="molecule type" value="Genomic_DNA"/>
</dbReference>
<evidence type="ECO:0000256" key="1">
    <source>
        <dbReference type="ARBA" id="ARBA00023012"/>
    </source>
</evidence>
<gene>
    <name evidence="5" type="ORF">PCAR9_A20753</name>
    <name evidence="4" type="ORF">PCARR_a0868</name>
</gene>
<reference evidence="5 6" key="2">
    <citation type="submission" date="2017-11" db="EMBL/GenBank/DDBJ databases">
        <authorList>
            <person name="Han C.G."/>
        </authorList>
    </citation>
    <scope>NUCLEOTIDE SEQUENCE [LARGE SCALE GENOMIC DNA]</scope>
    <source>
        <strain evidence="6">ATCC 43555</strain>
        <strain evidence="5">ATCC43555</strain>
    </source>
</reference>
<dbReference type="GeneID" id="93662952"/>
<sequence>MPISEKFVDKSITELHVLAQLEKDVGIEVLAKLIKLFIDELVTMRDQIKTAIDNEDTVKVKEITHVLKNSAALYGAAPLAALATQLHDSPPATTSENIHLALIIQHNLDKTRDAYQVIINNIAI</sequence>
<keyword evidence="7" id="KW-1185">Reference proteome</keyword>
<dbReference type="Gene3D" id="1.20.120.160">
    <property type="entry name" value="HPT domain"/>
    <property type="match status" value="1"/>
</dbReference>
<protein>
    <recommendedName>
        <fullName evidence="3">HPt domain-containing protein</fullName>
    </recommendedName>
</protein>
<dbReference type="GO" id="GO:0000160">
    <property type="term" value="P:phosphorelay signal transduction system"/>
    <property type="evidence" value="ECO:0007669"/>
    <property type="project" value="UniProtKB-KW"/>
</dbReference>
<proteinExistence type="predicted"/>
<dbReference type="PROSITE" id="PS50894">
    <property type="entry name" value="HPT"/>
    <property type="match status" value="1"/>
</dbReference>
<evidence type="ECO:0000313" key="7">
    <source>
        <dbReference type="Proteomes" id="UP000615003"/>
    </source>
</evidence>
<evidence type="ECO:0000313" key="6">
    <source>
        <dbReference type="Proteomes" id="UP000238288"/>
    </source>
</evidence>
<name>A0A2K4X7M8_PSEVC</name>
<evidence type="ECO:0000313" key="4">
    <source>
        <dbReference type="EMBL" id="MBE0382531.1"/>
    </source>
</evidence>
<feature type="modified residue" description="Phosphohistidine" evidence="2">
    <location>
        <position position="65"/>
    </location>
</feature>
<dbReference type="AlphaFoldDB" id="A0A2K4X7M8"/>